<dbReference type="SFLD" id="SFLDS00029">
    <property type="entry name" value="Radical_SAM"/>
    <property type="match status" value="1"/>
</dbReference>
<dbReference type="GO" id="GO:0043365">
    <property type="term" value="F:[formate-C-acetyltransferase]-activating enzyme activity"/>
    <property type="evidence" value="ECO:0007669"/>
    <property type="project" value="UniProtKB-UniRule"/>
</dbReference>
<dbReference type="EC" id="1.97.1.4" evidence="10"/>
<dbReference type="InterPro" id="IPR001989">
    <property type="entry name" value="Radical_activat_CS"/>
</dbReference>
<dbReference type="InterPro" id="IPR013785">
    <property type="entry name" value="Aldolase_TIM"/>
</dbReference>
<dbReference type="PANTHER" id="PTHR30352:SF5">
    <property type="entry name" value="PYRUVATE FORMATE-LYASE 1-ACTIVATING ENZYME"/>
    <property type="match status" value="1"/>
</dbReference>
<dbReference type="InterPro" id="IPR007197">
    <property type="entry name" value="rSAM"/>
</dbReference>
<keyword evidence="12" id="KW-0670">Pyruvate</keyword>
<reference evidence="12 13" key="1">
    <citation type="submission" date="2007-07" db="EMBL/GenBank/DDBJ databases">
        <title>Annotation of Clostridium perfringens E str. JGS1987.</title>
        <authorList>
            <person name="Paulsen I."/>
            <person name="Sebastian Y."/>
        </authorList>
    </citation>
    <scope>NUCLEOTIDE SEQUENCE [LARGE SCALE GENOMIC DNA]</scope>
    <source>
        <strain evidence="13">E str. JGS1987</strain>
    </source>
</reference>
<evidence type="ECO:0000259" key="11">
    <source>
        <dbReference type="PROSITE" id="PS51918"/>
    </source>
</evidence>
<comment type="catalytic activity">
    <reaction evidence="10">
        <text>glycyl-[formate C-acetyltransferase] + reduced [flavodoxin] + S-adenosyl-L-methionine = glycin-2-yl radical-[formate C-acetyltransferase] + semiquinone [flavodoxin] + 5'-deoxyadenosine + L-methionine + H(+)</text>
        <dbReference type="Rhea" id="RHEA:19225"/>
        <dbReference type="Rhea" id="RHEA-COMP:10622"/>
        <dbReference type="Rhea" id="RHEA-COMP:12190"/>
        <dbReference type="Rhea" id="RHEA-COMP:12191"/>
        <dbReference type="Rhea" id="RHEA-COMP:14480"/>
        <dbReference type="ChEBI" id="CHEBI:15378"/>
        <dbReference type="ChEBI" id="CHEBI:17319"/>
        <dbReference type="ChEBI" id="CHEBI:29947"/>
        <dbReference type="ChEBI" id="CHEBI:32722"/>
        <dbReference type="ChEBI" id="CHEBI:57618"/>
        <dbReference type="ChEBI" id="CHEBI:57844"/>
        <dbReference type="ChEBI" id="CHEBI:59789"/>
        <dbReference type="ChEBI" id="CHEBI:140311"/>
        <dbReference type="EC" id="1.97.1.4"/>
    </reaction>
</comment>
<dbReference type="InterPro" id="IPR034457">
    <property type="entry name" value="Organic_radical-activating"/>
</dbReference>
<gene>
    <name evidence="12" type="primary">pflA</name>
    <name evidence="12" type="ORF">AC3_1543</name>
</gene>
<protein>
    <recommendedName>
        <fullName evidence="3 10">Pyruvate formate-lyase-activating enzyme</fullName>
        <ecNumber evidence="10">1.97.1.4</ecNumber>
    </recommendedName>
</protein>
<comment type="function">
    <text evidence="1 10">Activation of pyruvate formate-lyase under anaerobic conditions by generation of an organic free radical, using S-adenosylmethionine and reduced flavodoxin as cosubstrates to produce 5'-deoxy-adenosine.</text>
</comment>
<dbReference type="Pfam" id="PF04055">
    <property type="entry name" value="Radical_SAM"/>
    <property type="match status" value="1"/>
</dbReference>
<dbReference type="Proteomes" id="UP000005337">
    <property type="component" value="Unassembled WGS sequence"/>
</dbReference>
<dbReference type="PROSITE" id="PS01087">
    <property type="entry name" value="RADICAL_ACTIVATING"/>
    <property type="match status" value="1"/>
</dbReference>
<dbReference type="GO" id="GO:0051539">
    <property type="term" value="F:4 iron, 4 sulfur cluster binding"/>
    <property type="evidence" value="ECO:0007669"/>
    <property type="project" value="UniProtKB-UniRule"/>
</dbReference>
<evidence type="ECO:0000256" key="9">
    <source>
        <dbReference type="ARBA" id="ARBA00023014"/>
    </source>
</evidence>
<name>B1BWR1_CLOPF</name>
<evidence type="ECO:0000256" key="2">
    <source>
        <dbReference type="ARBA" id="ARBA00009777"/>
    </source>
</evidence>
<evidence type="ECO:0000256" key="8">
    <source>
        <dbReference type="ARBA" id="ARBA00023004"/>
    </source>
</evidence>
<sequence length="235" mass="26827">MVKGRIHSLETMGLVDGPGIRFVVFMQGCGIRCAFCHNPDTWCKDKGTEYTPEELVNKIKRFKTYFNASGGGVTFSGGEPLLQPEFLLECLKLCKKEGIHTTLDTAGVGLGNYEEILEYVDLILFDVKETDPEKYKNLVKVPIDKSLEFLKVAQSMNKKMWIRHVVVPGYTDNKEDLMRIKKIVDGLNNIEKVELLPYHVLGVNKYEGLNIPYRLEGVPPLDKKWLKELEKEIFN</sequence>
<evidence type="ECO:0000256" key="4">
    <source>
        <dbReference type="ARBA" id="ARBA00022485"/>
    </source>
</evidence>
<evidence type="ECO:0000256" key="1">
    <source>
        <dbReference type="ARBA" id="ARBA00003141"/>
    </source>
</evidence>
<comment type="cofactor">
    <cofactor evidence="10">
        <name>[4Fe-4S] cluster</name>
        <dbReference type="ChEBI" id="CHEBI:49883"/>
    </cofactor>
    <text evidence="10">Binds 1 [4Fe-4S] cluster. The cluster is coordinated with 3 cysteines and an exchangeable S-adenosyl-L-methionine.</text>
</comment>
<accession>B1BWR1</accession>
<keyword evidence="12" id="KW-0456">Lyase</keyword>
<dbReference type="PANTHER" id="PTHR30352">
    <property type="entry name" value="PYRUVATE FORMATE-LYASE-ACTIVATING ENZYME"/>
    <property type="match status" value="1"/>
</dbReference>
<evidence type="ECO:0000256" key="3">
    <source>
        <dbReference type="ARBA" id="ARBA00021356"/>
    </source>
</evidence>
<keyword evidence="4 10" id="KW-0004">4Fe-4S</keyword>
<dbReference type="RefSeq" id="WP_003465710.1">
    <property type="nucleotide sequence ID" value="NZ_ABDW01000035.1"/>
</dbReference>
<comment type="similarity">
    <text evidence="2 10">Belongs to the organic radical-activating enzymes family.</text>
</comment>
<evidence type="ECO:0000313" key="12">
    <source>
        <dbReference type="EMBL" id="EDT13857.1"/>
    </source>
</evidence>
<dbReference type="GO" id="GO:0005737">
    <property type="term" value="C:cytoplasm"/>
    <property type="evidence" value="ECO:0007669"/>
    <property type="project" value="UniProtKB-SubCell"/>
</dbReference>
<keyword evidence="9 10" id="KW-0411">Iron-sulfur</keyword>
<dbReference type="NCBIfam" id="TIGR02493">
    <property type="entry name" value="PFLA"/>
    <property type="match status" value="1"/>
</dbReference>
<dbReference type="CDD" id="cd01335">
    <property type="entry name" value="Radical_SAM"/>
    <property type="match status" value="1"/>
</dbReference>
<keyword evidence="10" id="KW-0963">Cytoplasm</keyword>
<keyword evidence="7 10" id="KW-0560">Oxidoreductase</keyword>
<evidence type="ECO:0000256" key="5">
    <source>
        <dbReference type="ARBA" id="ARBA00022691"/>
    </source>
</evidence>
<evidence type="ECO:0000256" key="7">
    <source>
        <dbReference type="ARBA" id="ARBA00023002"/>
    </source>
</evidence>
<organism evidence="12 13">
    <name type="scientific">Clostridium perfringens E str. JGS1987</name>
    <dbReference type="NCBI Taxonomy" id="451755"/>
    <lineage>
        <taxon>Bacteria</taxon>
        <taxon>Bacillati</taxon>
        <taxon>Bacillota</taxon>
        <taxon>Clostridia</taxon>
        <taxon>Eubacteriales</taxon>
        <taxon>Clostridiaceae</taxon>
        <taxon>Clostridium</taxon>
    </lineage>
</organism>
<dbReference type="SUPFAM" id="SSF102114">
    <property type="entry name" value="Radical SAM enzymes"/>
    <property type="match status" value="1"/>
</dbReference>
<comment type="caution">
    <text evidence="12">The sequence shown here is derived from an EMBL/GenBank/DDBJ whole genome shotgun (WGS) entry which is preliminary data.</text>
</comment>
<feature type="domain" description="Radical SAM core" evidence="11">
    <location>
        <begin position="15"/>
        <end position="235"/>
    </location>
</feature>
<dbReference type="Gene3D" id="3.20.20.70">
    <property type="entry name" value="Aldolase class I"/>
    <property type="match status" value="1"/>
</dbReference>
<evidence type="ECO:0000256" key="6">
    <source>
        <dbReference type="ARBA" id="ARBA00022723"/>
    </source>
</evidence>
<evidence type="ECO:0000256" key="10">
    <source>
        <dbReference type="RuleBase" id="RU362053"/>
    </source>
</evidence>
<dbReference type="EMBL" id="ABDW01000035">
    <property type="protein sequence ID" value="EDT13857.1"/>
    <property type="molecule type" value="Genomic_DNA"/>
</dbReference>
<dbReference type="AlphaFoldDB" id="B1BWR1"/>
<dbReference type="InterPro" id="IPR058240">
    <property type="entry name" value="rSAM_sf"/>
</dbReference>
<keyword evidence="6 10" id="KW-0479">Metal-binding</keyword>
<evidence type="ECO:0000313" key="13">
    <source>
        <dbReference type="Proteomes" id="UP000005337"/>
    </source>
</evidence>
<proteinExistence type="inferred from homology"/>
<comment type="subcellular location">
    <subcellularLocation>
        <location evidence="10">Cytoplasm</location>
    </subcellularLocation>
</comment>
<keyword evidence="5 10" id="KW-0949">S-adenosyl-L-methionine</keyword>
<dbReference type="SFLD" id="SFLDG01066">
    <property type="entry name" value="organic_radical-activating_enz"/>
    <property type="match status" value="1"/>
</dbReference>
<dbReference type="PROSITE" id="PS51918">
    <property type="entry name" value="RADICAL_SAM"/>
    <property type="match status" value="1"/>
</dbReference>
<dbReference type="InterPro" id="IPR012838">
    <property type="entry name" value="PFL1_activating"/>
</dbReference>
<dbReference type="GO" id="GO:0016829">
    <property type="term" value="F:lyase activity"/>
    <property type="evidence" value="ECO:0007669"/>
    <property type="project" value="UniProtKB-KW"/>
</dbReference>
<keyword evidence="8 10" id="KW-0408">Iron</keyword>
<dbReference type="GO" id="GO:0046872">
    <property type="term" value="F:metal ion binding"/>
    <property type="evidence" value="ECO:0007669"/>
    <property type="project" value="UniProtKB-UniRule"/>
</dbReference>